<dbReference type="EMBL" id="JADBJN010000004">
    <property type="protein sequence ID" value="KAG5666763.1"/>
    <property type="molecule type" value="Genomic_DNA"/>
</dbReference>
<keyword evidence="5" id="KW-1185">Reference proteome</keyword>
<proteinExistence type="predicted"/>
<comment type="caution">
    <text evidence="4">The sequence shown here is derived from an EMBL/GenBank/DDBJ whole genome shotgun (WGS) entry which is preliminary data.</text>
</comment>
<evidence type="ECO:0000313" key="5">
    <source>
        <dbReference type="Proteomes" id="UP001107558"/>
    </source>
</evidence>
<dbReference type="SMART" id="SM00108">
    <property type="entry name" value="B_lectin"/>
    <property type="match status" value="1"/>
</dbReference>
<organism evidence="4 5">
    <name type="scientific">Polypedilum vanderplanki</name>
    <name type="common">Sleeping chironomid midge</name>
    <dbReference type="NCBI Taxonomy" id="319348"/>
    <lineage>
        <taxon>Eukaryota</taxon>
        <taxon>Metazoa</taxon>
        <taxon>Ecdysozoa</taxon>
        <taxon>Arthropoda</taxon>
        <taxon>Hexapoda</taxon>
        <taxon>Insecta</taxon>
        <taxon>Pterygota</taxon>
        <taxon>Neoptera</taxon>
        <taxon>Endopterygota</taxon>
        <taxon>Diptera</taxon>
        <taxon>Nematocera</taxon>
        <taxon>Chironomoidea</taxon>
        <taxon>Chironomidae</taxon>
        <taxon>Chironominae</taxon>
        <taxon>Polypedilum</taxon>
        <taxon>Polypedilum</taxon>
    </lineage>
</organism>
<reference evidence="4" key="1">
    <citation type="submission" date="2021-03" db="EMBL/GenBank/DDBJ databases">
        <title>Chromosome level genome of the anhydrobiotic midge Polypedilum vanderplanki.</title>
        <authorList>
            <person name="Yoshida Y."/>
            <person name="Kikawada T."/>
            <person name="Gusev O."/>
        </authorList>
    </citation>
    <scope>NUCLEOTIDE SEQUENCE</scope>
    <source>
        <strain evidence="4">NIAS01</strain>
        <tissue evidence="4">Whole body or cell culture</tissue>
    </source>
</reference>
<feature type="region of interest" description="Disordered" evidence="1">
    <location>
        <begin position="36"/>
        <end position="71"/>
    </location>
</feature>
<gene>
    <name evidence="4" type="ORF">PVAND_014773</name>
</gene>
<evidence type="ECO:0000313" key="4">
    <source>
        <dbReference type="EMBL" id="KAG5666763.1"/>
    </source>
</evidence>
<evidence type="ECO:0000256" key="1">
    <source>
        <dbReference type="SAM" id="MobiDB-lite"/>
    </source>
</evidence>
<dbReference type="SUPFAM" id="SSF51110">
    <property type="entry name" value="alpha-D-mannose-specific plant lectins"/>
    <property type="match status" value="1"/>
</dbReference>
<dbReference type="InterPro" id="IPR036426">
    <property type="entry name" value="Bulb-type_lectin_dom_sf"/>
</dbReference>
<dbReference type="AlphaFoldDB" id="A0A9J6BB58"/>
<sequence length="193" mass="22395">MKLKEFFAFFFLTLFINQISSKSTFLDRNEEKELIRFGRSTNDSEDEDAFDESDENESYEDESDVDKDDESDYKNEIHVGKSIKKGEMLTSPNDCFNLIFKRDGNLILRKRSNGAILWHSNTRTKCQSRAFLRMDANLVIYGCNDKIIYETGSYGENIPFVHLKLQNDGNLVIYAYEKEAKKAIWASNTLSEC</sequence>
<dbReference type="PROSITE" id="PS50927">
    <property type="entry name" value="BULB_LECTIN"/>
    <property type="match status" value="1"/>
</dbReference>
<evidence type="ECO:0000259" key="3">
    <source>
        <dbReference type="PROSITE" id="PS50927"/>
    </source>
</evidence>
<feature type="signal peptide" evidence="2">
    <location>
        <begin position="1"/>
        <end position="21"/>
    </location>
</feature>
<dbReference type="OrthoDB" id="1884773at2759"/>
<feature type="compositionally biased region" description="Acidic residues" evidence="1">
    <location>
        <begin position="43"/>
        <end position="71"/>
    </location>
</feature>
<dbReference type="Proteomes" id="UP001107558">
    <property type="component" value="Chromosome 4"/>
</dbReference>
<keyword evidence="2" id="KW-0732">Signal</keyword>
<feature type="chain" id="PRO_5039895903" description="Bulb-type lectin domain-containing protein" evidence="2">
    <location>
        <begin position="22"/>
        <end position="193"/>
    </location>
</feature>
<name>A0A9J6BB58_POLVA</name>
<evidence type="ECO:0000256" key="2">
    <source>
        <dbReference type="SAM" id="SignalP"/>
    </source>
</evidence>
<feature type="domain" description="Bulb-type lectin" evidence="3">
    <location>
        <begin position="74"/>
        <end position="186"/>
    </location>
</feature>
<protein>
    <recommendedName>
        <fullName evidence="3">Bulb-type lectin domain-containing protein</fullName>
    </recommendedName>
</protein>
<dbReference type="InterPro" id="IPR001480">
    <property type="entry name" value="Bulb-type_lectin_dom"/>
</dbReference>
<dbReference type="Gene3D" id="2.90.10.10">
    <property type="entry name" value="Bulb-type lectin domain"/>
    <property type="match status" value="1"/>
</dbReference>
<accession>A0A9J6BB58</accession>